<organism evidence="8 9">
    <name type="scientific">Pseudoalteromonas ulvae</name>
    <dbReference type="NCBI Taxonomy" id="107327"/>
    <lineage>
        <taxon>Bacteria</taxon>
        <taxon>Pseudomonadati</taxon>
        <taxon>Pseudomonadota</taxon>
        <taxon>Gammaproteobacteria</taxon>
        <taxon>Alteromonadales</taxon>
        <taxon>Pseudoalteromonadaceae</taxon>
        <taxon>Pseudoalteromonas</taxon>
    </lineage>
</organism>
<evidence type="ECO:0000256" key="5">
    <source>
        <dbReference type="ARBA" id="ARBA00023163"/>
    </source>
</evidence>
<dbReference type="EMBL" id="MWPV01000002">
    <property type="protein sequence ID" value="OUL57954.1"/>
    <property type="molecule type" value="Genomic_DNA"/>
</dbReference>
<dbReference type="AlphaFoldDB" id="A0A244CQS2"/>
<feature type="domain" description="RNA polymerase sigma factor 70 region 4 type 2" evidence="7">
    <location>
        <begin position="147"/>
        <end position="197"/>
    </location>
</feature>
<protein>
    <recommendedName>
        <fullName evidence="10">RNA polymerase subunit sigma-24</fullName>
    </recommendedName>
</protein>
<accession>A0A244CQS2</accession>
<dbReference type="PANTHER" id="PTHR43133:SF8">
    <property type="entry name" value="RNA POLYMERASE SIGMA FACTOR HI_1459-RELATED"/>
    <property type="match status" value="1"/>
</dbReference>
<dbReference type="InterPro" id="IPR039425">
    <property type="entry name" value="RNA_pol_sigma-70-like"/>
</dbReference>
<dbReference type="InterPro" id="IPR013325">
    <property type="entry name" value="RNA_pol_sigma_r2"/>
</dbReference>
<comment type="similarity">
    <text evidence="1">Belongs to the sigma-70 factor family. ECF subfamily.</text>
</comment>
<dbReference type="Proteomes" id="UP000194841">
    <property type="component" value="Unassembled WGS sequence"/>
</dbReference>
<dbReference type="GO" id="GO:0016987">
    <property type="term" value="F:sigma factor activity"/>
    <property type="evidence" value="ECO:0007669"/>
    <property type="project" value="UniProtKB-KW"/>
</dbReference>
<evidence type="ECO:0000256" key="2">
    <source>
        <dbReference type="ARBA" id="ARBA00023015"/>
    </source>
</evidence>
<dbReference type="InterPro" id="IPR007627">
    <property type="entry name" value="RNA_pol_sigma70_r2"/>
</dbReference>
<keyword evidence="2" id="KW-0805">Transcription regulation</keyword>
<evidence type="ECO:0000256" key="1">
    <source>
        <dbReference type="ARBA" id="ARBA00010641"/>
    </source>
</evidence>
<dbReference type="NCBIfam" id="TIGR02937">
    <property type="entry name" value="sigma70-ECF"/>
    <property type="match status" value="1"/>
</dbReference>
<dbReference type="Gene3D" id="1.10.1740.10">
    <property type="match status" value="1"/>
</dbReference>
<dbReference type="InterPro" id="IPR014284">
    <property type="entry name" value="RNA_pol_sigma-70_dom"/>
</dbReference>
<dbReference type="InterPro" id="IPR013324">
    <property type="entry name" value="RNA_pol_sigma_r3/r4-like"/>
</dbReference>
<evidence type="ECO:0000259" key="7">
    <source>
        <dbReference type="Pfam" id="PF08281"/>
    </source>
</evidence>
<dbReference type="SUPFAM" id="SSF88659">
    <property type="entry name" value="Sigma3 and sigma4 domains of RNA polymerase sigma factors"/>
    <property type="match status" value="1"/>
</dbReference>
<keyword evidence="3" id="KW-0731">Sigma factor</keyword>
<keyword evidence="9" id="KW-1185">Reference proteome</keyword>
<keyword evidence="5" id="KW-0804">Transcription</keyword>
<evidence type="ECO:0000313" key="9">
    <source>
        <dbReference type="Proteomes" id="UP000194841"/>
    </source>
</evidence>
<evidence type="ECO:0008006" key="10">
    <source>
        <dbReference type="Google" id="ProtNLM"/>
    </source>
</evidence>
<comment type="caution">
    <text evidence="8">The sequence shown here is derived from an EMBL/GenBank/DDBJ whole genome shotgun (WGS) entry which is preliminary data.</text>
</comment>
<dbReference type="CDD" id="cd06171">
    <property type="entry name" value="Sigma70_r4"/>
    <property type="match status" value="1"/>
</dbReference>
<reference evidence="8 9" key="1">
    <citation type="submission" date="2017-02" db="EMBL/GenBank/DDBJ databases">
        <title>Pseudoalteromonas ulvae TC14 Genome.</title>
        <authorList>
            <person name="Molmeret M."/>
        </authorList>
    </citation>
    <scope>NUCLEOTIDE SEQUENCE [LARGE SCALE GENOMIC DNA]</scope>
    <source>
        <strain evidence="8">TC14</strain>
    </source>
</reference>
<feature type="domain" description="RNA polymerase sigma-70 region 2" evidence="6">
    <location>
        <begin position="40"/>
        <end position="106"/>
    </location>
</feature>
<sequence length="211" mass="24493">MQRLCNNHMTGNIHTMTSSQSDETLMLQYAKGDMAAFELLYRRHKNSVFRFFARQCDDHHLAEELFQELWNKIIKARSTYQASAKFTTWLYQLARHVLIDAMRRKQVRTQHLVQTEPEIPTSNVIELVAFDPSISKRVETAQQVELLKGCLALLPLEQKEAFLLRHEAQLSVSEIAQVIGELPENIKSRIRYAMSKLKRCLVNKLGADHEQ</sequence>
<proteinExistence type="inferred from homology"/>
<dbReference type="Gene3D" id="1.10.10.10">
    <property type="entry name" value="Winged helix-like DNA-binding domain superfamily/Winged helix DNA-binding domain"/>
    <property type="match status" value="1"/>
</dbReference>
<dbReference type="GO" id="GO:0003677">
    <property type="term" value="F:DNA binding"/>
    <property type="evidence" value="ECO:0007669"/>
    <property type="project" value="UniProtKB-KW"/>
</dbReference>
<name>A0A244CQS2_PSEDV</name>
<keyword evidence="4" id="KW-0238">DNA-binding</keyword>
<dbReference type="InterPro" id="IPR036388">
    <property type="entry name" value="WH-like_DNA-bd_sf"/>
</dbReference>
<evidence type="ECO:0000259" key="6">
    <source>
        <dbReference type="Pfam" id="PF04542"/>
    </source>
</evidence>
<dbReference type="InterPro" id="IPR013249">
    <property type="entry name" value="RNA_pol_sigma70_r4_t2"/>
</dbReference>
<dbReference type="GO" id="GO:0006352">
    <property type="term" value="P:DNA-templated transcription initiation"/>
    <property type="evidence" value="ECO:0007669"/>
    <property type="project" value="InterPro"/>
</dbReference>
<dbReference type="SUPFAM" id="SSF88946">
    <property type="entry name" value="Sigma2 domain of RNA polymerase sigma factors"/>
    <property type="match status" value="1"/>
</dbReference>
<evidence type="ECO:0000313" key="8">
    <source>
        <dbReference type="EMBL" id="OUL57954.1"/>
    </source>
</evidence>
<dbReference type="OrthoDB" id="9784272at2"/>
<gene>
    <name evidence="8" type="ORF">B1199_06205</name>
</gene>
<dbReference type="Pfam" id="PF04542">
    <property type="entry name" value="Sigma70_r2"/>
    <property type="match status" value="1"/>
</dbReference>
<dbReference type="PANTHER" id="PTHR43133">
    <property type="entry name" value="RNA POLYMERASE ECF-TYPE SIGMA FACTO"/>
    <property type="match status" value="1"/>
</dbReference>
<evidence type="ECO:0000256" key="4">
    <source>
        <dbReference type="ARBA" id="ARBA00023125"/>
    </source>
</evidence>
<evidence type="ECO:0000256" key="3">
    <source>
        <dbReference type="ARBA" id="ARBA00023082"/>
    </source>
</evidence>
<dbReference type="Pfam" id="PF08281">
    <property type="entry name" value="Sigma70_r4_2"/>
    <property type="match status" value="1"/>
</dbReference>